<protein>
    <recommendedName>
        <fullName evidence="3">Alpha/beta hydrolase</fullName>
    </recommendedName>
</protein>
<evidence type="ECO:0000313" key="1">
    <source>
        <dbReference type="EMBL" id="MBP3192460.1"/>
    </source>
</evidence>
<dbReference type="SUPFAM" id="SSF53474">
    <property type="entry name" value="alpha/beta-Hydrolases"/>
    <property type="match status" value="1"/>
</dbReference>
<dbReference type="Gene3D" id="3.40.50.1820">
    <property type="entry name" value="alpha/beta hydrolase"/>
    <property type="match status" value="1"/>
</dbReference>
<dbReference type="AlphaFoldDB" id="A0A8J7RIM2"/>
<dbReference type="RefSeq" id="WP_210511358.1">
    <property type="nucleotide sequence ID" value="NZ_JAFIDN010000004.1"/>
</dbReference>
<keyword evidence="2" id="KW-1185">Reference proteome</keyword>
<reference evidence="1" key="1">
    <citation type="submission" date="2021-02" db="EMBL/GenBank/DDBJ databases">
        <title>Natronogracilivirga saccharolytica gen. nov. sp. nov. a new anaerobic, haloalkiliphilic carbohydrate-fermenting bacterium from soda lake and proposing of Cyclonatronumiaceae fam. nov. in the phylum Balneolaeota.</title>
        <authorList>
            <person name="Zhilina T.N."/>
            <person name="Sorokin D.Y."/>
            <person name="Zavarzina D.G."/>
            <person name="Toshchakov S.V."/>
            <person name="Kublanov I.V."/>
        </authorList>
    </citation>
    <scope>NUCLEOTIDE SEQUENCE</scope>
    <source>
        <strain evidence="1">Z-1702</strain>
    </source>
</reference>
<evidence type="ECO:0000313" key="2">
    <source>
        <dbReference type="Proteomes" id="UP000673975"/>
    </source>
</evidence>
<organism evidence="1 2">
    <name type="scientific">Natronogracilivirga saccharolytica</name>
    <dbReference type="NCBI Taxonomy" id="2812953"/>
    <lineage>
        <taxon>Bacteria</taxon>
        <taxon>Pseudomonadati</taxon>
        <taxon>Balneolota</taxon>
        <taxon>Balneolia</taxon>
        <taxon>Balneolales</taxon>
        <taxon>Cyclonatronaceae</taxon>
        <taxon>Natronogracilivirga</taxon>
    </lineage>
</organism>
<proteinExistence type="predicted"/>
<accession>A0A8J7RIM2</accession>
<evidence type="ECO:0008006" key="3">
    <source>
        <dbReference type="Google" id="ProtNLM"/>
    </source>
</evidence>
<sequence>MTKEKATELLLSGKASFSLEVPYRLFRVQEEETGPLFVYLHANGSNLPETEKLIAPLLALEGYHLLIQAPYPEIQSTAQTRGYHWIPGYSDEQTITAAREYVSEFLQEVIDGVLPHIDARRLVLTGWEDSRNQLSYFCSTRPHYVNELILFGGSVNRSWLSDESERYRHIRMLGLSGKDADISYDTKKIISMWLAGENEGDS</sequence>
<gene>
    <name evidence="1" type="ORF">NATSA_07280</name>
</gene>
<dbReference type="Proteomes" id="UP000673975">
    <property type="component" value="Unassembled WGS sequence"/>
</dbReference>
<dbReference type="InterPro" id="IPR029058">
    <property type="entry name" value="AB_hydrolase_fold"/>
</dbReference>
<comment type="caution">
    <text evidence="1">The sequence shown here is derived from an EMBL/GenBank/DDBJ whole genome shotgun (WGS) entry which is preliminary data.</text>
</comment>
<dbReference type="EMBL" id="JAFIDN010000004">
    <property type="protein sequence ID" value="MBP3192460.1"/>
    <property type="molecule type" value="Genomic_DNA"/>
</dbReference>
<name>A0A8J7RIM2_9BACT</name>